<proteinExistence type="predicted"/>
<evidence type="ECO:0000256" key="6">
    <source>
        <dbReference type="SAM" id="MobiDB-lite"/>
    </source>
</evidence>
<gene>
    <name evidence="8" type="ORF">GA0061100_11336</name>
</gene>
<dbReference type="Pfam" id="PF00440">
    <property type="entry name" value="TetR_N"/>
    <property type="match status" value="1"/>
</dbReference>
<evidence type="ECO:0000313" key="9">
    <source>
        <dbReference type="Proteomes" id="UP000186228"/>
    </source>
</evidence>
<dbReference type="InterPro" id="IPR009057">
    <property type="entry name" value="Homeodomain-like_sf"/>
</dbReference>
<dbReference type="AlphaFoldDB" id="A0A1C3W8G1"/>
<dbReference type="PANTHER" id="PTHR30055:SF226">
    <property type="entry name" value="HTH-TYPE TRANSCRIPTIONAL REGULATOR PKSA"/>
    <property type="match status" value="1"/>
</dbReference>
<accession>A0A1C3W8G1</accession>
<organism evidence="8 9">
    <name type="scientific">Rhizobium hainanense</name>
    <dbReference type="NCBI Taxonomy" id="52131"/>
    <lineage>
        <taxon>Bacteria</taxon>
        <taxon>Pseudomonadati</taxon>
        <taxon>Pseudomonadota</taxon>
        <taxon>Alphaproteobacteria</taxon>
        <taxon>Hyphomicrobiales</taxon>
        <taxon>Rhizobiaceae</taxon>
        <taxon>Rhizobium/Agrobacterium group</taxon>
        <taxon>Rhizobium</taxon>
    </lineage>
</organism>
<dbReference type="Pfam" id="PF13977">
    <property type="entry name" value="TetR_C_6"/>
    <property type="match status" value="1"/>
</dbReference>
<dbReference type="OrthoDB" id="5293556at2"/>
<dbReference type="InterPro" id="IPR039538">
    <property type="entry name" value="BetI_C"/>
</dbReference>
<sequence length="212" mass="23226">MAERKQEVRGGQMKSRGTSAKGAKRKEAIMAAAIRRFAEDGYQSASIASIADDAGLSQPGLLHYFPTKVDLLLAVLEQRDLESASVVHGTAEWRGLLGAMGEAVRRNAQVPAVIKAFAVLNAESLTAEHPAQSWFLKRSRSLQLNIAASFERAAARKEIRGDVDCRAIAAELIAMMDGLQMLWLRDPDAVDMVRVFDGYIDRLIESIASDRK</sequence>
<protein>
    <submittedName>
        <fullName evidence="8">Transcriptional regulator, TetR family</fullName>
    </submittedName>
</protein>
<dbReference type="InterPro" id="IPR050109">
    <property type="entry name" value="HTH-type_TetR-like_transc_reg"/>
</dbReference>
<feature type="region of interest" description="Disordered" evidence="6">
    <location>
        <begin position="1"/>
        <end position="24"/>
    </location>
</feature>
<dbReference type="InterPro" id="IPR001647">
    <property type="entry name" value="HTH_TetR"/>
</dbReference>
<dbReference type="PANTHER" id="PTHR30055">
    <property type="entry name" value="HTH-TYPE TRANSCRIPTIONAL REGULATOR RUTR"/>
    <property type="match status" value="1"/>
</dbReference>
<reference evidence="9" key="1">
    <citation type="submission" date="2016-08" db="EMBL/GenBank/DDBJ databases">
        <authorList>
            <person name="Varghese N."/>
            <person name="Submissions Spin"/>
        </authorList>
    </citation>
    <scope>NUCLEOTIDE SEQUENCE [LARGE SCALE GENOMIC DNA]</scope>
    <source>
        <strain evidence="9">CCBAU 57015</strain>
    </source>
</reference>
<evidence type="ECO:0000256" key="1">
    <source>
        <dbReference type="ARBA" id="ARBA00022491"/>
    </source>
</evidence>
<evidence type="ECO:0000256" key="5">
    <source>
        <dbReference type="PROSITE-ProRule" id="PRU00335"/>
    </source>
</evidence>
<feature type="domain" description="HTH tetR-type" evidence="7">
    <location>
        <begin position="23"/>
        <end position="83"/>
    </location>
</feature>
<dbReference type="Proteomes" id="UP000186228">
    <property type="component" value="Unassembled WGS sequence"/>
</dbReference>
<dbReference type="GO" id="GO:0000976">
    <property type="term" value="F:transcription cis-regulatory region binding"/>
    <property type="evidence" value="ECO:0007669"/>
    <property type="project" value="TreeGrafter"/>
</dbReference>
<evidence type="ECO:0000313" key="8">
    <source>
        <dbReference type="EMBL" id="SCB36263.1"/>
    </source>
</evidence>
<dbReference type="STRING" id="52131.GA0061100_11336"/>
<dbReference type="PRINTS" id="PR00455">
    <property type="entry name" value="HTHTETR"/>
</dbReference>
<keyword evidence="3 5" id="KW-0238">DNA-binding</keyword>
<evidence type="ECO:0000256" key="4">
    <source>
        <dbReference type="ARBA" id="ARBA00023163"/>
    </source>
</evidence>
<evidence type="ECO:0000256" key="2">
    <source>
        <dbReference type="ARBA" id="ARBA00023015"/>
    </source>
</evidence>
<keyword evidence="4" id="KW-0804">Transcription</keyword>
<keyword evidence="2" id="KW-0805">Transcription regulation</keyword>
<evidence type="ECO:0000259" key="7">
    <source>
        <dbReference type="PROSITE" id="PS50977"/>
    </source>
</evidence>
<keyword evidence="1" id="KW-0678">Repressor</keyword>
<keyword evidence="9" id="KW-1185">Reference proteome</keyword>
<evidence type="ECO:0000256" key="3">
    <source>
        <dbReference type="ARBA" id="ARBA00023125"/>
    </source>
</evidence>
<feature type="DNA-binding region" description="H-T-H motif" evidence="5">
    <location>
        <begin position="46"/>
        <end position="65"/>
    </location>
</feature>
<dbReference type="PROSITE" id="PS50977">
    <property type="entry name" value="HTH_TETR_2"/>
    <property type="match status" value="1"/>
</dbReference>
<dbReference type="SUPFAM" id="SSF46689">
    <property type="entry name" value="Homeodomain-like"/>
    <property type="match status" value="1"/>
</dbReference>
<dbReference type="SUPFAM" id="SSF48498">
    <property type="entry name" value="Tetracyclin repressor-like, C-terminal domain"/>
    <property type="match status" value="1"/>
</dbReference>
<dbReference type="RefSeq" id="WP_075856262.1">
    <property type="nucleotide sequence ID" value="NZ_FMAC01000013.1"/>
</dbReference>
<dbReference type="InterPro" id="IPR036271">
    <property type="entry name" value="Tet_transcr_reg_TetR-rel_C_sf"/>
</dbReference>
<dbReference type="Gene3D" id="1.10.357.10">
    <property type="entry name" value="Tetracycline Repressor, domain 2"/>
    <property type="match status" value="1"/>
</dbReference>
<dbReference type="EMBL" id="FMAC01000013">
    <property type="protein sequence ID" value="SCB36263.1"/>
    <property type="molecule type" value="Genomic_DNA"/>
</dbReference>
<dbReference type="GO" id="GO:0003700">
    <property type="term" value="F:DNA-binding transcription factor activity"/>
    <property type="evidence" value="ECO:0007669"/>
    <property type="project" value="TreeGrafter"/>
</dbReference>
<name>A0A1C3W8G1_9HYPH</name>